<gene>
    <name evidence="2" type="ORF">GGR20_000899</name>
</gene>
<dbReference type="PANTHER" id="PTHR30390:SF8">
    <property type="entry name" value="SUGAR ISOMERASE (SIS)"/>
    <property type="match status" value="1"/>
</dbReference>
<dbReference type="RefSeq" id="WP_183309982.1">
    <property type="nucleotide sequence ID" value="NZ_JACIEW010000001.1"/>
</dbReference>
<dbReference type="GO" id="GO:1901135">
    <property type="term" value="P:carbohydrate derivative metabolic process"/>
    <property type="evidence" value="ECO:0007669"/>
    <property type="project" value="InterPro"/>
</dbReference>
<keyword evidence="2" id="KW-0413">Isomerase</keyword>
<dbReference type="PANTHER" id="PTHR30390">
    <property type="entry name" value="SEDOHEPTULOSE 7-PHOSPHATE ISOMERASE / DNAA INITIATOR-ASSOCIATING FACTOR FOR REPLICATION INITIATION"/>
    <property type="match status" value="1"/>
</dbReference>
<dbReference type="InterPro" id="IPR050099">
    <property type="entry name" value="SIS_GmhA/DiaA_subfam"/>
</dbReference>
<dbReference type="Pfam" id="PF13580">
    <property type="entry name" value="SIS_2"/>
    <property type="match status" value="1"/>
</dbReference>
<dbReference type="AlphaFoldDB" id="A0A7W6NB35"/>
<sequence>MSTLLNLHDHDIGRYSKNYFRYLAEILDGIDVSEIDAVAKAMIEAREQRRMIFIIGNGGSTSTASHMANDLAIGSRLAERPFRTMSLCDNNSILTAVGNDFGYHEIFTRQLAYQAHPGDLLIAISASGNSPNLVHAFEWAKQNGVTTIALTSFVNGGKLRETADLCIHVPTDPAEYGPAEDAHLILNHVFVSYMTKHLNDATRG</sequence>
<dbReference type="InterPro" id="IPR001347">
    <property type="entry name" value="SIS_dom"/>
</dbReference>
<dbReference type="CDD" id="cd05006">
    <property type="entry name" value="SIS_GmhA"/>
    <property type="match status" value="1"/>
</dbReference>
<organism evidence="2 3">
    <name type="scientific">Devosia subaequoris</name>
    <dbReference type="NCBI Taxonomy" id="395930"/>
    <lineage>
        <taxon>Bacteria</taxon>
        <taxon>Pseudomonadati</taxon>
        <taxon>Pseudomonadota</taxon>
        <taxon>Alphaproteobacteria</taxon>
        <taxon>Hyphomicrobiales</taxon>
        <taxon>Devosiaceae</taxon>
        <taxon>Devosia</taxon>
    </lineage>
</organism>
<dbReference type="EMBL" id="JACIEW010000001">
    <property type="protein sequence ID" value="MBB4051281.1"/>
    <property type="molecule type" value="Genomic_DNA"/>
</dbReference>
<evidence type="ECO:0000313" key="2">
    <source>
        <dbReference type="EMBL" id="MBB4051281.1"/>
    </source>
</evidence>
<dbReference type="PROSITE" id="PS51464">
    <property type="entry name" value="SIS"/>
    <property type="match status" value="1"/>
</dbReference>
<comment type="caution">
    <text evidence="2">The sequence shown here is derived from an EMBL/GenBank/DDBJ whole genome shotgun (WGS) entry which is preliminary data.</text>
</comment>
<protein>
    <submittedName>
        <fullName evidence="2">D-sedoheptulose 7-phosphate isomerase</fullName>
        <ecNumber evidence="2">5.3.1.28</ecNumber>
    </submittedName>
</protein>
<dbReference type="Gene3D" id="3.40.50.10490">
    <property type="entry name" value="Glucose-6-phosphate isomerase like protein, domain 1"/>
    <property type="match status" value="1"/>
</dbReference>
<accession>A0A7W6NB35</accession>
<dbReference type="InterPro" id="IPR046348">
    <property type="entry name" value="SIS_dom_sf"/>
</dbReference>
<dbReference type="EC" id="5.3.1.28" evidence="2"/>
<dbReference type="SUPFAM" id="SSF53697">
    <property type="entry name" value="SIS domain"/>
    <property type="match status" value="1"/>
</dbReference>
<reference evidence="2 3" key="1">
    <citation type="submission" date="2020-08" db="EMBL/GenBank/DDBJ databases">
        <title>Genomic Encyclopedia of Type Strains, Phase IV (KMG-IV): sequencing the most valuable type-strain genomes for metagenomic binning, comparative biology and taxonomic classification.</title>
        <authorList>
            <person name="Goeker M."/>
        </authorList>
    </citation>
    <scope>NUCLEOTIDE SEQUENCE [LARGE SCALE GENOMIC DNA]</scope>
    <source>
        <strain evidence="2 3">DSM 23447</strain>
    </source>
</reference>
<proteinExistence type="predicted"/>
<dbReference type="InterPro" id="IPR035461">
    <property type="entry name" value="GmhA/DiaA"/>
</dbReference>
<dbReference type="GO" id="GO:0016853">
    <property type="term" value="F:isomerase activity"/>
    <property type="evidence" value="ECO:0007669"/>
    <property type="project" value="UniProtKB-KW"/>
</dbReference>
<keyword evidence="3" id="KW-1185">Reference proteome</keyword>
<name>A0A7W6NB35_9HYPH</name>
<evidence type="ECO:0000259" key="1">
    <source>
        <dbReference type="PROSITE" id="PS51464"/>
    </source>
</evidence>
<dbReference type="GO" id="GO:0097367">
    <property type="term" value="F:carbohydrate derivative binding"/>
    <property type="evidence" value="ECO:0007669"/>
    <property type="project" value="InterPro"/>
</dbReference>
<evidence type="ECO:0000313" key="3">
    <source>
        <dbReference type="Proteomes" id="UP000547011"/>
    </source>
</evidence>
<dbReference type="Proteomes" id="UP000547011">
    <property type="component" value="Unassembled WGS sequence"/>
</dbReference>
<feature type="domain" description="SIS" evidence="1">
    <location>
        <begin position="38"/>
        <end position="200"/>
    </location>
</feature>